<feature type="domain" description="Tail specific protease" evidence="1">
    <location>
        <begin position="254"/>
        <end position="462"/>
    </location>
</feature>
<gene>
    <name evidence="2" type="ORF">DCC88_10600</name>
</gene>
<keyword evidence="3" id="KW-1185">Reference proteome</keyword>
<evidence type="ECO:0000259" key="1">
    <source>
        <dbReference type="Pfam" id="PF03572"/>
    </source>
</evidence>
<dbReference type="PANTHER" id="PTHR32060:SF22">
    <property type="entry name" value="CARBOXYL-TERMINAL-PROCESSING PEPTIDASE 3, CHLOROPLASTIC"/>
    <property type="match status" value="1"/>
</dbReference>
<dbReference type="SUPFAM" id="SSF52096">
    <property type="entry name" value="ClpP/crotonase"/>
    <property type="match status" value="1"/>
</dbReference>
<comment type="caution">
    <text evidence="2">The sequence shown here is derived from an EMBL/GenBank/DDBJ whole genome shotgun (WGS) entry which is preliminary data.</text>
</comment>
<reference evidence="2" key="1">
    <citation type="submission" date="2018-04" db="EMBL/GenBank/DDBJ databases">
        <title>Draft genome sequence of the Candidatus Spirobacillus cienkowskii, a pathogen of freshwater Daphnia species, reconstructed from hemolymph metagenomic reads.</title>
        <authorList>
            <person name="Bresciani L."/>
            <person name="Lemos L.N."/>
            <person name="Wale N."/>
            <person name="Lin J.Y."/>
            <person name="Fernandes G.R."/>
            <person name="Duffy M.A."/>
            <person name="Rodrigues J.M."/>
        </authorList>
    </citation>
    <scope>NUCLEOTIDE SEQUENCE [LARGE SCALE GENOMIC DNA]</scope>
    <source>
        <strain evidence="2">Binning01</strain>
    </source>
</reference>
<dbReference type="PROSITE" id="PS51257">
    <property type="entry name" value="PROKAR_LIPOPROTEIN"/>
    <property type="match status" value="1"/>
</dbReference>
<dbReference type="GO" id="GO:0004175">
    <property type="term" value="F:endopeptidase activity"/>
    <property type="evidence" value="ECO:0007669"/>
    <property type="project" value="TreeGrafter"/>
</dbReference>
<dbReference type="GO" id="GO:0008236">
    <property type="term" value="F:serine-type peptidase activity"/>
    <property type="evidence" value="ECO:0007669"/>
    <property type="project" value="InterPro"/>
</dbReference>
<dbReference type="InterPro" id="IPR005151">
    <property type="entry name" value="Tail-specific_protease"/>
</dbReference>
<dbReference type="AlphaFoldDB" id="A0A369KR63"/>
<proteinExistence type="predicted"/>
<dbReference type="PANTHER" id="PTHR32060">
    <property type="entry name" value="TAIL-SPECIFIC PROTEASE"/>
    <property type="match status" value="1"/>
</dbReference>
<dbReference type="Proteomes" id="UP000253934">
    <property type="component" value="Unassembled WGS sequence"/>
</dbReference>
<evidence type="ECO:0000313" key="2">
    <source>
        <dbReference type="EMBL" id="RDB35337.1"/>
    </source>
</evidence>
<evidence type="ECO:0000313" key="3">
    <source>
        <dbReference type="Proteomes" id="UP000253934"/>
    </source>
</evidence>
<dbReference type="EMBL" id="QOVW01000089">
    <property type="protein sequence ID" value="RDB35337.1"/>
    <property type="molecule type" value="Genomic_DNA"/>
</dbReference>
<name>A0A369KR63_9BACT</name>
<dbReference type="GO" id="GO:0006508">
    <property type="term" value="P:proteolysis"/>
    <property type="evidence" value="ECO:0007669"/>
    <property type="project" value="InterPro"/>
</dbReference>
<dbReference type="Gene3D" id="3.90.226.10">
    <property type="entry name" value="2-enoyl-CoA Hydratase, Chain A, domain 1"/>
    <property type="match status" value="1"/>
</dbReference>
<dbReference type="InterPro" id="IPR029045">
    <property type="entry name" value="ClpP/crotonase-like_dom_sf"/>
</dbReference>
<dbReference type="Pfam" id="PF03572">
    <property type="entry name" value="Peptidase_S41"/>
    <property type="match status" value="1"/>
</dbReference>
<sequence>MLKNSLLFFIFLSIVFSCSNKKNSKLSQSNSNSDLPASFSKNENFEKEVKNLVSTIFNDIFPHKKNLDTFKLLSAVNNSKNSDELQYNLRNLFDSQNDYHTKYFGKGDPVFYGLSPENIELSKVFNQDKEYFLVSKVSLTYNNYNIDNVLRQFQVGDRIISINHKSPQDWIDIILWNNLGANLTAKKSKALKEIFFSNFPYRYHVVIYRGHHFLDINIPPFKMVSDFFAENKDDYNNYSLKNEEIFEVKSIENFAYVKIKTFQYENSIDNILNLKFIANKLKDNILSQNKNKLIIDVRNNEGGNLILSDILAYLFYNPNINKQFFPMYFRLKASATNLEVILDFESSLNFKELYNINQQKSVLFDALSKNLEYTESVPMVSQQFLNSIEPGFFIKYSGKEIYILMNSLCYSACDAFVAILKDQNLVTKVIGEDAQTGGGGASVLAFDIDKENKVYFQTSFMQMQSKTENGFRLIEGEGTYADCVYPKSFEDFSTQDPIINDENYIKRVIQKLNKNEC</sequence>
<accession>A0A369KR63</accession>
<organism evidence="2 3">
    <name type="scientific">Spirobacillus cienkowskii</name>
    <dbReference type="NCBI Taxonomy" id="495820"/>
    <lineage>
        <taxon>Bacteria</taxon>
        <taxon>Pseudomonadati</taxon>
        <taxon>Bdellovibrionota</taxon>
        <taxon>Oligoflexia</taxon>
        <taxon>Silvanigrellales</taxon>
        <taxon>Spirobacillus</taxon>
    </lineage>
</organism>
<protein>
    <recommendedName>
        <fullName evidence="1">Tail specific protease domain-containing protein</fullName>
    </recommendedName>
</protein>